<dbReference type="Proteomes" id="UP000582231">
    <property type="component" value="Unassembled WGS sequence"/>
</dbReference>
<evidence type="ECO:0000259" key="8">
    <source>
        <dbReference type="SMART" id="SM00893"/>
    </source>
</evidence>
<protein>
    <submittedName>
        <fullName evidence="9">Electron transfer flavoprotein beta subunit</fullName>
    </submittedName>
</protein>
<comment type="caution">
    <text evidence="9">The sequence shown here is derived from an EMBL/GenBank/DDBJ whole genome shotgun (WGS) entry which is preliminary data.</text>
</comment>
<dbReference type="InterPro" id="IPR014730">
    <property type="entry name" value="ETF_a/b_N"/>
</dbReference>
<evidence type="ECO:0000256" key="3">
    <source>
        <dbReference type="ARBA" id="ARBA00011355"/>
    </source>
</evidence>
<dbReference type="GO" id="GO:0009055">
    <property type="term" value="F:electron transfer activity"/>
    <property type="evidence" value="ECO:0007669"/>
    <property type="project" value="InterPro"/>
</dbReference>
<name>A0A852RRN2_9ACTN</name>
<dbReference type="Gene3D" id="3.40.50.620">
    <property type="entry name" value="HUPs"/>
    <property type="match status" value="1"/>
</dbReference>
<organism evidence="9 10">
    <name type="scientific">Nocardioides kongjuensis</name>
    <dbReference type="NCBI Taxonomy" id="349522"/>
    <lineage>
        <taxon>Bacteria</taxon>
        <taxon>Bacillati</taxon>
        <taxon>Actinomycetota</taxon>
        <taxon>Actinomycetes</taxon>
        <taxon>Propionibacteriales</taxon>
        <taxon>Nocardioidaceae</taxon>
        <taxon>Nocardioides</taxon>
    </lineage>
</organism>
<reference evidence="9 10" key="1">
    <citation type="submission" date="2020-07" db="EMBL/GenBank/DDBJ databases">
        <title>Sequencing the genomes of 1000 actinobacteria strains.</title>
        <authorList>
            <person name="Klenk H.-P."/>
        </authorList>
    </citation>
    <scope>NUCLEOTIDE SEQUENCE [LARGE SCALE GENOMIC DNA]</scope>
    <source>
        <strain evidence="9 10">DSM 19082</strain>
    </source>
</reference>
<dbReference type="Pfam" id="PF01012">
    <property type="entry name" value="ETF"/>
    <property type="match status" value="1"/>
</dbReference>
<keyword evidence="10" id="KW-1185">Reference proteome</keyword>
<evidence type="ECO:0000256" key="5">
    <source>
        <dbReference type="ARBA" id="ARBA00022982"/>
    </source>
</evidence>
<evidence type="ECO:0000313" key="10">
    <source>
        <dbReference type="Proteomes" id="UP000582231"/>
    </source>
</evidence>
<dbReference type="PANTHER" id="PTHR21294">
    <property type="entry name" value="ELECTRON TRANSFER FLAVOPROTEIN BETA-SUBUNIT"/>
    <property type="match status" value="1"/>
</dbReference>
<feature type="domain" description="Electron transfer flavoprotein alpha/beta-subunit N-terminal" evidence="8">
    <location>
        <begin position="28"/>
        <end position="220"/>
    </location>
</feature>
<proteinExistence type="inferred from homology"/>
<dbReference type="SUPFAM" id="SSF52402">
    <property type="entry name" value="Adenine nucleotide alpha hydrolases-like"/>
    <property type="match status" value="1"/>
</dbReference>
<feature type="region of interest" description="Disordered" evidence="7">
    <location>
        <begin position="208"/>
        <end position="232"/>
    </location>
</feature>
<evidence type="ECO:0000256" key="4">
    <source>
        <dbReference type="ARBA" id="ARBA00022448"/>
    </source>
</evidence>
<accession>A0A852RRN2</accession>
<dbReference type="SMART" id="SM00893">
    <property type="entry name" value="ETF"/>
    <property type="match status" value="1"/>
</dbReference>
<dbReference type="PIRSF" id="PIRSF000090">
    <property type="entry name" value="Beta-ETF"/>
    <property type="match status" value="1"/>
</dbReference>
<dbReference type="InterPro" id="IPR012255">
    <property type="entry name" value="ETF_b"/>
</dbReference>
<keyword evidence="4" id="KW-0813">Transport</keyword>
<dbReference type="RefSeq" id="WP_179725646.1">
    <property type="nucleotide sequence ID" value="NZ_BAABEF010000001.1"/>
</dbReference>
<comment type="subunit">
    <text evidence="3">Heterodimer of an alpha and a beta subunit.</text>
</comment>
<evidence type="ECO:0000313" key="9">
    <source>
        <dbReference type="EMBL" id="NYD29252.1"/>
    </source>
</evidence>
<comment type="cofactor">
    <cofactor evidence="1">
        <name>FAD</name>
        <dbReference type="ChEBI" id="CHEBI:57692"/>
    </cofactor>
</comment>
<evidence type="ECO:0000256" key="2">
    <source>
        <dbReference type="ARBA" id="ARBA00007557"/>
    </source>
</evidence>
<dbReference type="InterPro" id="IPR014729">
    <property type="entry name" value="Rossmann-like_a/b/a_fold"/>
</dbReference>
<evidence type="ECO:0000256" key="6">
    <source>
        <dbReference type="ARBA" id="ARBA00025649"/>
    </source>
</evidence>
<evidence type="ECO:0000256" key="1">
    <source>
        <dbReference type="ARBA" id="ARBA00001974"/>
    </source>
</evidence>
<evidence type="ECO:0000256" key="7">
    <source>
        <dbReference type="SAM" id="MobiDB-lite"/>
    </source>
</evidence>
<sequence length="260" mass="26906">MSAALDVLVCVKRVVDSTGEVVLTDDGQSVDGRYAGFTLSNHEECAIELAVQTATATGGSASVLTLGEPEAVDQLRSALAVGCTAATHVEADPGAFGPADVAREIAAVIRDHESAGRPHDLVLLGNDAADTGDFQVGIRLAHELGRPVVNGAATIAVEDGHVVAGVKGPDGRETYRVPLPAVVTVLEGGVEPRYPTVPGRMKAKKVEIEQRTPGTDPVGPNRRRLRLPPPQPSEVQVLGKGADAAAAVVDLFEQLGVVAR</sequence>
<comment type="similarity">
    <text evidence="2">Belongs to the ETF beta-subunit/FixA family.</text>
</comment>
<keyword evidence="5" id="KW-0249">Electron transport</keyword>
<gene>
    <name evidence="9" type="ORF">BJ958_000798</name>
</gene>
<dbReference type="AlphaFoldDB" id="A0A852RRN2"/>
<dbReference type="PANTHER" id="PTHR21294:SF8">
    <property type="entry name" value="ELECTRON TRANSFER FLAVOPROTEIN SUBUNIT BETA"/>
    <property type="match status" value="1"/>
</dbReference>
<comment type="function">
    <text evidence="6">The electron transfer flavoprotein serves as a specific electron acceptor for other dehydrogenases. It transfers the electrons to the main respiratory chain via ETF-ubiquinone oxidoreductase (ETF dehydrogenase).</text>
</comment>
<dbReference type="EMBL" id="JACCBF010000001">
    <property type="protein sequence ID" value="NYD29252.1"/>
    <property type="molecule type" value="Genomic_DNA"/>
</dbReference>